<evidence type="ECO:0000256" key="2">
    <source>
        <dbReference type="ARBA" id="ARBA00001936"/>
    </source>
</evidence>
<feature type="binding site" evidence="12">
    <location>
        <position position="265"/>
    </location>
    <ligand>
        <name>Mg(2+)</name>
        <dbReference type="ChEBI" id="CHEBI:18420"/>
        <label>1</label>
    </ligand>
</feature>
<dbReference type="GO" id="GO:0003906">
    <property type="term" value="F:DNA-(apurinic or apyrimidinic site) endonuclease activity"/>
    <property type="evidence" value="ECO:0007669"/>
    <property type="project" value="TreeGrafter"/>
</dbReference>
<comment type="subcellular location">
    <subcellularLocation>
        <location evidence="14">Nucleus</location>
    </subcellularLocation>
    <subcellularLocation>
        <location evidence="14">Cytoplasm</location>
    </subcellularLocation>
    <subcellularLocation>
        <location evidence="14">Mitochondrion</location>
    </subcellularLocation>
</comment>
<keyword evidence="16" id="KW-0732">Signal</keyword>
<reference evidence="18" key="1">
    <citation type="submission" date="2021-01" db="EMBL/GenBank/DDBJ databases">
        <authorList>
            <person name="Zahm M."/>
            <person name="Roques C."/>
            <person name="Cabau C."/>
            <person name="Klopp C."/>
            <person name="Donnadieu C."/>
            <person name="Jouanno E."/>
            <person name="Lampietro C."/>
            <person name="Louis A."/>
            <person name="Herpin A."/>
            <person name="Echchiki A."/>
            <person name="Berthelot C."/>
            <person name="Parey E."/>
            <person name="Roest-Crollius H."/>
            <person name="Braasch I."/>
            <person name="Postlethwait J."/>
            <person name="Bobe J."/>
            <person name="Montfort J."/>
            <person name="Bouchez O."/>
            <person name="Begum T."/>
            <person name="Mejri S."/>
            <person name="Adams A."/>
            <person name="Chen W.-J."/>
            <person name="Guiguen Y."/>
        </authorList>
    </citation>
    <scope>NUCLEOTIDE SEQUENCE</scope>
    <source>
        <tissue evidence="18">Blood</tissue>
    </source>
</reference>
<keyword evidence="10 14" id="KW-0234">DNA repair</keyword>
<dbReference type="GO" id="GO:0003677">
    <property type="term" value="F:DNA binding"/>
    <property type="evidence" value="ECO:0007669"/>
    <property type="project" value="UniProtKB-KW"/>
</dbReference>
<dbReference type="PANTHER" id="PTHR22748:SF6">
    <property type="entry name" value="DNA-(APURINIC OR APYRIMIDINIC SITE) ENDONUCLEASE"/>
    <property type="match status" value="1"/>
</dbReference>
<feature type="region of interest" description="Disordered" evidence="15">
    <location>
        <begin position="64"/>
        <end position="109"/>
    </location>
</feature>
<evidence type="ECO:0000256" key="8">
    <source>
        <dbReference type="ARBA" id="ARBA00022801"/>
    </source>
</evidence>
<feature type="site" description="Transition state stabilizer" evidence="13">
    <location>
        <position position="265"/>
    </location>
</feature>
<evidence type="ECO:0000256" key="3">
    <source>
        <dbReference type="ARBA" id="ARBA00007092"/>
    </source>
</evidence>
<evidence type="ECO:0000313" key="19">
    <source>
        <dbReference type="Proteomes" id="UP000829720"/>
    </source>
</evidence>
<dbReference type="Pfam" id="PF03372">
    <property type="entry name" value="Exo_endo_phos"/>
    <property type="match status" value="1"/>
</dbReference>
<dbReference type="InterPro" id="IPR005135">
    <property type="entry name" value="Endo/exonuclease/phosphatase"/>
</dbReference>
<feature type="domain" description="Endonuclease/exonuclease/phosphatase" evidence="17">
    <location>
        <begin position="119"/>
        <end position="348"/>
    </location>
</feature>
<evidence type="ECO:0000256" key="14">
    <source>
        <dbReference type="RuleBase" id="RU362131"/>
    </source>
</evidence>
<keyword evidence="19" id="KW-1185">Reference proteome</keyword>
<dbReference type="GO" id="GO:0005634">
    <property type="term" value="C:nucleus"/>
    <property type="evidence" value="ECO:0007669"/>
    <property type="project" value="UniProtKB-SubCell"/>
</dbReference>
<dbReference type="InterPro" id="IPR004808">
    <property type="entry name" value="AP_endonuc_1"/>
</dbReference>
<evidence type="ECO:0000313" key="18">
    <source>
        <dbReference type="EMBL" id="KAI1905411.1"/>
    </source>
</evidence>
<keyword evidence="11 14" id="KW-0539">Nucleus</keyword>
<dbReference type="OrthoDB" id="498125at2759"/>
<dbReference type="EC" id="3.1.-.-" evidence="14"/>
<feature type="binding site" evidence="12">
    <location>
        <position position="263"/>
    </location>
    <ligand>
        <name>Mg(2+)</name>
        <dbReference type="ChEBI" id="CHEBI:18420"/>
        <label>1</label>
    </ligand>
</feature>
<keyword evidence="12" id="KW-0464">Manganese</keyword>
<dbReference type="FunFam" id="3.60.10.10:FF:000009">
    <property type="entry name" value="DNA-(apurinic or apyrimidinic site) lyase"/>
    <property type="match status" value="1"/>
</dbReference>
<keyword evidence="8 14" id="KW-0378">Hydrolase</keyword>
<dbReference type="EMBL" id="JAERUA010000001">
    <property type="protein sequence ID" value="KAI1905411.1"/>
    <property type="molecule type" value="Genomic_DNA"/>
</dbReference>
<comment type="cofactor">
    <cofactor evidence="12 14">
        <name>Mg(2+)</name>
        <dbReference type="ChEBI" id="CHEBI:18420"/>
    </cofactor>
    <cofactor evidence="12 14">
        <name>Mn(2+)</name>
        <dbReference type="ChEBI" id="CHEBI:29035"/>
    </cofactor>
    <text evidence="12 14">Probably binds two magnesium or manganese ions per subunit.</text>
</comment>
<keyword evidence="14" id="KW-0496">Mitochondrion</keyword>
<feature type="site" description="Important for catalytic activity" evidence="13">
    <location>
        <position position="335"/>
    </location>
</feature>
<keyword evidence="9 12" id="KW-0460">Magnesium</keyword>
<keyword evidence="14" id="KW-0238">DNA-binding</keyword>
<comment type="function">
    <text evidence="14">Initiates repair of AP sites in DNA by catalyzing hydrolytic incision of the phosphodiester backbone immediately adjacent to the damage, generating a single-strand break with 5'-deoxyribose phosphate and 3'-hydroxyl ends.</text>
</comment>
<evidence type="ECO:0000256" key="15">
    <source>
        <dbReference type="SAM" id="MobiDB-lite"/>
    </source>
</evidence>
<comment type="caution">
    <text evidence="18">The sequence shown here is derived from an EMBL/GenBank/DDBJ whole genome shotgun (WGS) entry which is preliminary data.</text>
</comment>
<keyword evidence="5 12" id="KW-0479">Metal-binding</keyword>
<dbReference type="PROSITE" id="PS51435">
    <property type="entry name" value="AP_NUCLEASE_F1_4"/>
    <property type="match status" value="1"/>
</dbReference>
<organism evidence="18 19">
    <name type="scientific">Albula goreensis</name>
    <dbReference type="NCBI Taxonomy" id="1534307"/>
    <lineage>
        <taxon>Eukaryota</taxon>
        <taxon>Metazoa</taxon>
        <taxon>Chordata</taxon>
        <taxon>Craniata</taxon>
        <taxon>Vertebrata</taxon>
        <taxon>Euteleostomi</taxon>
        <taxon>Actinopterygii</taxon>
        <taxon>Neopterygii</taxon>
        <taxon>Teleostei</taxon>
        <taxon>Albuliformes</taxon>
        <taxon>Albulidae</taxon>
        <taxon>Albula</taxon>
    </lineage>
</organism>
<feature type="signal peptide" evidence="16">
    <location>
        <begin position="1"/>
        <end position="21"/>
    </location>
</feature>
<dbReference type="InterPro" id="IPR020848">
    <property type="entry name" value="AP_endonuclease_F1_CS"/>
</dbReference>
<evidence type="ECO:0000256" key="5">
    <source>
        <dbReference type="ARBA" id="ARBA00022723"/>
    </source>
</evidence>
<evidence type="ECO:0000256" key="11">
    <source>
        <dbReference type="ARBA" id="ARBA00023242"/>
    </source>
</evidence>
<dbReference type="InterPro" id="IPR020847">
    <property type="entry name" value="AP_endonuclease_F1_BS"/>
</dbReference>
<evidence type="ECO:0000259" key="17">
    <source>
        <dbReference type="Pfam" id="PF03372"/>
    </source>
</evidence>
<sequence>MKNYNIKTAALLVKLVALSELSVRVCVRLSVKVQAFRVLLCVRVSCLREVCGIRRFAKMSKRGKKKDEETGDVDQENGAAPDTKKAKKGKEAEAPIMYEDPPDKMTTKDGHAANWKITSWNVDGLRAWVKKKGLDWVRDEAPDVLCLQETKCAEKALPNEITSMPEYPHKYWSGSEEKEGYSGVAMLCRTEPLKVTYGIGKEEHDKEGRVITAEFPNFFLVTSYVPNAGKGLVRLDYRKTWDEDFQAYLSELDQRKPVVLCGDLNVAHQEIDLKNPKGNKKNAGFTPEEREGFSKLLEAGFVDSFRELYPEQAYAYTFWTYMMNSRSKNVGWRLDYFVLSRALLPISVTARFGAPPWAATTAPLPCIWPFRHPL</sequence>
<evidence type="ECO:0000256" key="12">
    <source>
        <dbReference type="PIRSR" id="PIRSR604808-2"/>
    </source>
</evidence>
<protein>
    <recommendedName>
        <fullName evidence="14">DNA-(apurinic or apyrimidinic site) endonuclease</fullName>
        <ecNumber evidence="14">3.1.-.-</ecNumber>
    </recommendedName>
</protein>
<dbReference type="PANTHER" id="PTHR22748">
    <property type="entry name" value="AP ENDONUCLEASE"/>
    <property type="match status" value="1"/>
</dbReference>
<name>A0A8T3E7K9_9TELE</name>
<evidence type="ECO:0000256" key="1">
    <source>
        <dbReference type="ARBA" id="ARBA00000493"/>
    </source>
</evidence>
<dbReference type="CDD" id="cd09087">
    <property type="entry name" value="Ape1-like_AP-endo"/>
    <property type="match status" value="1"/>
</dbReference>
<feature type="binding site" evidence="12">
    <location>
        <position position="149"/>
    </location>
    <ligand>
        <name>Mg(2+)</name>
        <dbReference type="ChEBI" id="CHEBI:18420"/>
        <label>1</label>
    </ligand>
</feature>
<evidence type="ECO:0000256" key="6">
    <source>
        <dbReference type="ARBA" id="ARBA00022759"/>
    </source>
</evidence>
<evidence type="ECO:0000256" key="16">
    <source>
        <dbReference type="SAM" id="SignalP"/>
    </source>
</evidence>
<dbReference type="NCBIfam" id="TIGR00195">
    <property type="entry name" value="exoDNase_III"/>
    <property type="match status" value="1"/>
</dbReference>
<evidence type="ECO:0000256" key="7">
    <source>
        <dbReference type="ARBA" id="ARBA00022763"/>
    </source>
</evidence>
<comment type="catalytic activity">
    <reaction evidence="1">
        <text>Exonucleolytic cleavage in the 3'- to 5'-direction to yield nucleoside 5'-phosphates.</text>
        <dbReference type="EC" id="3.1.11.2"/>
    </reaction>
</comment>
<dbReference type="SUPFAM" id="SSF56219">
    <property type="entry name" value="DNase I-like"/>
    <property type="match status" value="1"/>
</dbReference>
<feature type="chain" id="PRO_5035934279" description="DNA-(apurinic or apyrimidinic site) endonuclease" evidence="16">
    <location>
        <begin position="22"/>
        <end position="374"/>
    </location>
</feature>
<dbReference type="GO" id="GO:0046872">
    <property type="term" value="F:metal ion binding"/>
    <property type="evidence" value="ECO:0007669"/>
    <property type="project" value="UniProtKB-KW"/>
</dbReference>
<dbReference type="InterPro" id="IPR036691">
    <property type="entry name" value="Endo/exonu/phosph_ase_sf"/>
</dbReference>
<evidence type="ECO:0000256" key="9">
    <source>
        <dbReference type="ARBA" id="ARBA00022842"/>
    </source>
</evidence>
<keyword evidence="6 14" id="KW-0255">Endonuclease</keyword>
<dbReference type="PROSITE" id="PS00726">
    <property type="entry name" value="AP_NUCLEASE_F1_1"/>
    <property type="match status" value="1"/>
</dbReference>
<evidence type="ECO:0000256" key="4">
    <source>
        <dbReference type="ARBA" id="ARBA00022722"/>
    </source>
</evidence>
<comment type="similarity">
    <text evidence="3 14">Belongs to the DNA repair enzymes AP/ExoA family.</text>
</comment>
<evidence type="ECO:0000256" key="13">
    <source>
        <dbReference type="PIRSR" id="PIRSR604808-3"/>
    </source>
</evidence>
<dbReference type="Gene3D" id="3.60.10.10">
    <property type="entry name" value="Endonuclease/exonuclease/phosphatase"/>
    <property type="match status" value="1"/>
</dbReference>
<dbReference type="GO" id="GO:0008311">
    <property type="term" value="F:double-stranded DNA 3'-5' DNA exonuclease activity"/>
    <property type="evidence" value="ECO:0007669"/>
    <property type="project" value="UniProtKB-EC"/>
</dbReference>
<dbReference type="GO" id="GO:0008081">
    <property type="term" value="F:phosphoric diester hydrolase activity"/>
    <property type="evidence" value="ECO:0007669"/>
    <property type="project" value="TreeGrafter"/>
</dbReference>
<gene>
    <name evidence="18" type="ORF">AGOR_G00015910</name>
</gene>
<dbReference type="AlphaFoldDB" id="A0A8T3E7K9"/>
<dbReference type="PROSITE" id="PS00728">
    <property type="entry name" value="AP_NUCLEASE_F1_3"/>
    <property type="match status" value="1"/>
</dbReference>
<dbReference type="GO" id="GO:0005739">
    <property type="term" value="C:mitochondrion"/>
    <property type="evidence" value="ECO:0007669"/>
    <property type="project" value="UniProtKB-SubCell"/>
</dbReference>
<dbReference type="Proteomes" id="UP000829720">
    <property type="component" value="Unassembled WGS sequence"/>
</dbReference>
<accession>A0A8T3E7K9</accession>
<keyword evidence="4 14" id="KW-0540">Nuclease</keyword>
<keyword evidence="14" id="KW-0963">Cytoplasm</keyword>
<proteinExistence type="inferred from homology"/>
<comment type="cofactor">
    <cofactor evidence="2">
        <name>Mn(2+)</name>
        <dbReference type="ChEBI" id="CHEBI:29035"/>
    </cofactor>
</comment>
<dbReference type="GO" id="GO:0006284">
    <property type="term" value="P:base-excision repair"/>
    <property type="evidence" value="ECO:0007669"/>
    <property type="project" value="TreeGrafter"/>
</dbReference>
<keyword evidence="7 14" id="KW-0227">DNA damage</keyword>
<evidence type="ECO:0000256" key="10">
    <source>
        <dbReference type="ARBA" id="ARBA00023204"/>
    </source>
</evidence>
<feature type="binding site" evidence="12">
    <location>
        <position position="121"/>
    </location>
    <ligand>
        <name>Mg(2+)</name>
        <dbReference type="ChEBI" id="CHEBI:18420"/>
        <label>1</label>
    </ligand>
</feature>
<dbReference type="NCBIfam" id="TIGR00633">
    <property type="entry name" value="xth"/>
    <property type="match status" value="1"/>
</dbReference>